<dbReference type="InterPro" id="IPR009057">
    <property type="entry name" value="Homeodomain-like_sf"/>
</dbReference>
<keyword evidence="7" id="KW-1185">Reference proteome</keyword>
<dbReference type="SUPFAM" id="SSF46689">
    <property type="entry name" value="Homeodomain-like"/>
    <property type="match status" value="1"/>
</dbReference>
<dbReference type="EMBL" id="PVTP01000005">
    <property type="protein sequence ID" value="PRY77703.1"/>
    <property type="molecule type" value="Genomic_DNA"/>
</dbReference>
<dbReference type="PROSITE" id="PS00041">
    <property type="entry name" value="HTH_ARAC_FAMILY_1"/>
    <property type="match status" value="1"/>
</dbReference>
<dbReference type="InterPro" id="IPR020449">
    <property type="entry name" value="Tscrpt_reg_AraC-type_HTH"/>
</dbReference>
<sequence length="289" mass="32396">MDKIEHSLLSAMPVQAFSLKLARTAIRMTHTPSWKINKINPDHDLVICLSGSAVYDLDGEKTELRPGMAMLIPAYQRFLGQYAGSGEMLTGVAQHFSLELFGRGDVVGQMNLRRCVKLSNWDVLEPLVRHFRNTPQGTTTTLAAHHQFMVLLLAYLDDALIEWRTAANPQHDQDRLSLQIMLTASRLAADPVGAGGLTEALAAVPYNPDYFRRAFRDRIGMTPQKYRELKRMEFAVNRLGVGLSVKEVAAELGYSDPYFFSRMFKQYIGASPSRYRWAGSSPIDADEIA</sequence>
<reference evidence="6 7" key="1">
    <citation type="submission" date="2018-03" db="EMBL/GenBank/DDBJ databases">
        <title>Genomic Encyclopedia of Archaeal and Bacterial Type Strains, Phase II (KMG-II): from individual species to whole genera.</title>
        <authorList>
            <person name="Goeker M."/>
        </authorList>
    </citation>
    <scope>NUCLEOTIDE SEQUENCE [LARGE SCALE GENOMIC DNA]</scope>
    <source>
        <strain evidence="6 7">DSM 101533</strain>
    </source>
</reference>
<feature type="domain" description="HTH araC/xylS-type" evidence="5">
    <location>
        <begin position="206"/>
        <end position="278"/>
    </location>
</feature>
<dbReference type="Gene3D" id="1.10.10.60">
    <property type="entry name" value="Homeodomain-like"/>
    <property type="match status" value="2"/>
</dbReference>
<evidence type="ECO:0000256" key="3">
    <source>
        <dbReference type="ARBA" id="ARBA00023159"/>
    </source>
</evidence>
<dbReference type="OrthoDB" id="9803764at2"/>
<keyword evidence="1" id="KW-0805">Transcription regulation</keyword>
<dbReference type="SMART" id="SM00342">
    <property type="entry name" value="HTH_ARAC"/>
    <property type="match status" value="1"/>
</dbReference>
<dbReference type="RefSeq" id="WP_106357318.1">
    <property type="nucleotide sequence ID" value="NZ_PVTP01000005.1"/>
</dbReference>
<keyword evidence="2 6" id="KW-0238">DNA-binding</keyword>
<dbReference type="GO" id="GO:0043565">
    <property type="term" value="F:sequence-specific DNA binding"/>
    <property type="evidence" value="ECO:0007669"/>
    <property type="project" value="InterPro"/>
</dbReference>
<dbReference type="PROSITE" id="PS01124">
    <property type="entry name" value="HTH_ARAC_FAMILY_2"/>
    <property type="match status" value="1"/>
</dbReference>
<dbReference type="InterPro" id="IPR037923">
    <property type="entry name" value="HTH-like"/>
</dbReference>
<evidence type="ECO:0000313" key="6">
    <source>
        <dbReference type="EMBL" id="PRY77703.1"/>
    </source>
</evidence>
<dbReference type="InterPro" id="IPR018062">
    <property type="entry name" value="HTH_AraC-typ_CS"/>
</dbReference>
<keyword evidence="4" id="KW-0804">Transcription</keyword>
<dbReference type="PRINTS" id="PR00032">
    <property type="entry name" value="HTHARAC"/>
</dbReference>
<protein>
    <submittedName>
        <fullName evidence="6">AraC-like DNA-binding protein</fullName>
    </submittedName>
</protein>
<dbReference type="GO" id="GO:0003700">
    <property type="term" value="F:DNA-binding transcription factor activity"/>
    <property type="evidence" value="ECO:0007669"/>
    <property type="project" value="InterPro"/>
</dbReference>
<evidence type="ECO:0000256" key="4">
    <source>
        <dbReference type="ARBA" id="ARBA00023163"/>
    </source>
</evidence>
<keyword evidence="3" id="KW-0010">Activator</keyword>
<accession>A0A2T0VZE2</accession>
<dbReference type="SUPFAM" id="SSF51215">
    <property type="entry name" value="Regulatory protein AraC"/>
    <property type="match status" value="1"/>
</dbReference>
<organism evidence="6 7">
    <name type="scientific">Yoonia maritima</name>
    <dbReference type="NCBI Taxonomy" id="1435347"/>
    <lineage>
        <taxon>Bacteria</taxon>
        <taxon>Pseudomonadati</taxon>
        <taxon>Pseudomonadota</taxon>
        <taxon>Alphaproteobacteria</taxon>
        <taxon>Rhodobacterales</taxon>
        <taxon>Paracoccaceae</taxon>
        <taxon>Yoonia</taxon>
    </lineage>
</organism>
<proteinExistence type="predicted"/>
<dbReference type="InterPro" id="IPR018060">
    <property type="entry name" value="HTH_AraC"/>
</dbReference>
<evidence type="ECO:0000313" key="7">
    <source>
        <dbReference type="Proteomes" id="UP000238007"/>
    </source>
</evidence>
<dbReference type="Proteomes" id="UP000238007">
    <property type="component" value="Unassembled WGS sequence"/>
</dbReference>
<comment type="caution">
    <text evidence="6">The sequence shown here is derived from an EMBL/GenBank/DDBJ whole genome shotgun (WGS) entry which is preliminary data.</text>
</comment>
<evidence type="ECO:0000259" key="5">
    <source>
        <dbReference type="PROSITE" id="PS01124"/>
    </source>
</evidence>
<evidence type="ECO:0000256" key="2">
    <source>
        <dbReference type="ARBA" id="ARBA00023125"/>
    </source>
</evidence>
<dbReference type="InterPro" id="IPR050204">
    <property type="entry name" value="AraC_XylS_family_regulators"/>
</dbReference>
<dbReference type="PANTHER" id="PTHR46796">
    <property type="entry name" value="HTH-TYPE TRANSCRIPTIONAL ACTIVATOR RHAS-RELATED"/>
    <property type="match status" value="1"/>
</dbReference>
<gene>
    <name evidence="6" type="ORF">CLV80_105187</name>
</gene>
<evidence type="ECO:0000256" key="1">
    <source>
        <dbReference type="ARBA" id="ARBA00023015"/>
    </source>
</evidence>
<dbReference type="Pfam" id="PF12833">
    <property type="entry name" value="HTH_18"/>
    <property type="match status" value="1"/>
</dbReference>
<dbReference type="AlphaFoldDB" id="A0A2T0VZE2"/>
<name>A0A2T0VZE2_9RHOB</name>